<organism evidence="12 13">
    <name type="scientific">Brassica napus</name>
    <name type="common">Rape</name>
    <dbReference type="NCBI Taxonomy" id="3708"/>
    <lineage>
        <taxon>Eukaryota</taxon>
        <taxon>Viridiplantae</taxon>
        <taxon>Streptophyta</taxon>
        <taxon>Embryophyta</taxon>
        <taxon>Tracheophyta</taxon>
        <taxon>Spermatophyta</taxon>
        <taxon>Magnoliopsida</taxon>
        <taxon>eudicotyledons</taxon>
        <taxon>Gunneridae</taxon>
        <taxon>Pentapetalae</taxon>
        <taxon>rosids</taxon>
        <taxon>malvids</taxon>
        <taxon>Brassicales</taxon>
        <taxon>Brassicaceae</taxon>
        <taxon>Brassiceae</taxon>
        <taxon>Brassica</taxon>
    </lineage>
</organism>
<sequence length="912" mass="102917">MAKSRLLRPQFFHTLVPGFHTHLMIPEDFFSKYIEEGRSMAAELISDASDKKWRLKMTGRRLGDGWREFAVDNNLRFGGVLLVRYEGDMVFHVSNLGQNCCEIQDISPPCNNIVKSDKTLLKKRLYPRTQVDRCDEDEDEDGIVQLQSLRCGTDTELPINKKTEMRSPEAEAEPLSSSSDNSCFVALVTASSLRTDKLYLPQHITSSNGLTRKCRKIVLVDGGERSWTLDLSFNKSSDTFCMSRGWRNFCEENGQEPGGFFMFKLVGNRETPVLSLGLTESNNDTRVCSQASERESLSTELSSEDEYIQGESSEDDCSSMESLMETGKKKCSPKRRVTSYASYSSYLPYYKRYVTFTLRHGYATHSGRARNFLYRDRTTEPHDYSNSTSLPALFVRENGINKPGEIHLLGKDGTKWPTSLLVNIRGSMSLGKGWKDFVKANGVESGFTLKLMWEDTTPVFCLCSADSTSDREQEEYFKAIRKQSLFMDPSNIENSSKDEKNKEENMSWERKKRGRGSTPLSLKQFVTLTITPCCFITCRLVLPAQFARENSLNKLRMIYLLGRDGRKWLTKIHQDKKGRMSLGKGWKDFVEANNFKSGDSFAMELIWEDGTRMLRLSGAESSSSKAYVSTEAGSSSDSSSSAIQNRSVTLTLTPEEVRACKLHLPSEFMKANGINRLGKITLLGANKMEWSAYLLTRDGTVALGIGWDEFCEANGMSRVYVGNLDPRVTERELEDEFRVYGVIKSVWVARRPPGYAFLDFEDSRDARDAIRDLDGKNGWRVEQSHNRGGGGGGRGDGGRGRGGSDLKCYECGESGHFARECRSRGGGGSRRGRSPSPRGRSRSRSPPRYRKSPTYGGRRSYSPRARSPLPPRRRSPSPRVRNYSRSPPPYRAREEVPYTNGNGLKDVRRSRS</sequence>
<keyword evidence="13" id="KW-1185">Reference proteome</keyword>
<keyword evidence="6" id="KW-0479">Metal-binding</keyword>
<dbReference type="PROSITE" id="PS50102">
    <property type="entry name" value="RRM"/>
    <property type="match status" value="1"/>
</dbReference>
<feature type="domain" description="RRM" evidence="9">
    <location>
        <begin position="717"/>
        <end position="786"/>
    </location>
</feature>
<feature type="domain" description="CCHC-type" evidence="10">
    <location>
        <begin position="807"/>
        <end position="823"/>
    </location>
</feature>
<proteinExistence type="predicted"/>
<feature type="domain" description="TF-B3" evidence="11">
    <location>
        <begin position="373"/>
        <end position="466"/>
    </location>
</feature>
<dbReference type="SMART" id="SM01019">
    <property type="entry name" value="B3"/>
    <property type="match status" value="5"/>
</dbReference>
<dbReference type="EMBL" id="JAGKQM010000018">
    <property type="protein sequence ID" value="KAH0865709.1"/>
    <property type="molecule type" value="Genomic_DNA"/>
</dbReference>
<dbReference type="SUPFAM" id="SSF54928">
    <property type="entry name" value="RNA-binding domain, RBD"/>
    <property type="match status" value="1"/>
</dbReference>
<feature type="region of interest" description="Disordered" evidence="8">
    <location>
        <begin position="819"/>
        <end position="912"/>
    </location>
</feature>
<feature type="region of interest" description="Disordered" evidence="8">
    <location>
        <begin position="775"/>
        <end position="802"/>
    </location>
</feature>
<dbReference type="InterPro" id="IPR035979">
    <property type="entry name" value="RBD_domain_sf"/>
</dbReference>
<keyword evidence="4" id="KW-0804">Transcription</keyword>
<protein>
    <submittedName>
        <fullName evidence="12">Uncharacterized protein</fullName>
    </submittedName>
</protein>
<evidence type="ECO:0000256" key="2">
    <source>
        <dbReference type="ARBA" id="ARBA00023015"/>
    </source>
</evidence>
<dbReference type="SUPFAM" id="SSF57756">
    <property type="entry name" value="Retrovirus zinc finger-like domains"/>
    <property type="match status" value="1"/>
</dbReference>
<keyword evidence="3" id="KW-0238">DNA-binding</keyword>
<keyword evidence="5" id="KW-0539">Nucleus</keyword>
<evidence type="ECO:0000313" key="12">
    <source>
        <dbReference type="EMBL" id="KAH0865709.1"/>
    </source>
</evidence>
<dbReference type="SMART" id="SM00360">
    <property type="entry name" value="RRM"/>
    <property type="match status" value="1"/>
</dbReference>
<feature type="domain" description="TF-B3" evidence="11">
    <location>
        <begin position="525"/>
        <end position="620"/>
    </location>
</feature>
<evidence type="ECO:0000256" key="6">
    <source>
        <dbReference type="PROSITE-ProRule" id="PRU00047"/>
    </source>
</evidence>
<comment type="caution">
    <text evidence="12">The sequence shown here is derived from an EMBL/GenBank/DDBJ whole genome shotgun (WGS) entry which is preliminary data.</text>
</comment>
<evidence type="ECO:0000256" key="3">
    <source>
        <dbReference type="ARBA" id="ARBA00023125"/>
    </source>
</evidence>
<dbReference type="Gene3D" id="4.10.60.10">
    <property type="entry name" value="Zinc finger, CCHC-type"/>
    <property type="match status" value="1"/>
</dbReference>
<dbReference type="CDD" id="cd12373">
    <property type="entry name" value="RRM_SRSF3_like"/>
    <property type="match status" value="1"/>
</dbReference>
<feature type="region of interest" description="Disordered" evidence="8">
    <location>
        <begin position="489"/>
        <end position="516"/>
    </location>
</feature>
<feature type="domain" description="TF-B3" evidence="11">
    <location>
        <begin position="183"/>
        <end position="282"/>
    </location>
</feature>
<dbReference type="PROSITE" id="PS50863">
    <property type="entry name" value="B3"/>
    <property type="match status" value="4"/>
</dbReference>
<evidence type="ECO:0000259" key="10">
    <source>
        <dbReference type="PROSITE" id="PS50158"/>
    </source>
</evidence>
<reference evidence="12 13" key="1">
    <citation type="submission" date="2021-05" db="EMBL/GenBank/DDBJ databases">
        <title>Genome Assembly of Synthetic Allotetraploid Brassica napus Reveals Homoeologous Exchanges between Subgenomes.</title>
        <authorList>
            <person name="Davis J.T."/>
        </authorList>
    </citation>
    <scope>NUCLEOTIDE SEQUENCE [LARGE SCALE GENOMIC DNA]</scope>
    <source>
        <strain evidence="13">cv. Da-Ae</strain>
        <tissue evidence="12">Seedling</tissue>
    </source>
</reference>
<dbReference type="PROSITE" id="PS50158">
    <property type="entry name" value="ZF_CCHC"/>
    <property type="match status" value="1"/>
</dbReference>
<dbReference type="PANTHER" id="PTHR31674">
    <property type="entry name" value="B3 DOMAIN-CONTAINING PROTEIN REM-LIKE 3-RELATED"/>
    <property type="match status" value="1"/>
</dbReference>
<accession>A0ABQ7YDA2</accession>
<keyword evidence="6" id="KW-0863">Zinc-finger</keyword>
<evidence type="ECO:0000256" key="4">
    <source>
        <dbReference type="ARBA" id="ARBA00023163"/>
    </source>
</evidence>
<evidence type="ECO:0000256" key="1">
    <source>
        <dbReference type="ARBA" id="ARBA00004123"/>
    </source>
</evidence>
<evidence type="ECO:0000259" key="9">
    <source>
        <dbReference type="PROSITE" id="PS50102"/>
    </source>
</evidence>
<dbReference type="InterPro" id="IPR003340">
    <property type="entry name" value="B3_DNA-bd"/>
</dbReference>
<dbReference type="InterPro" id="IPR036875">
    <property type="entry name" value="Znf_CCHC_sf"/>
</dbReference>
<dbReference type="Pfam" id="PF00076">
    <property type="entry name" value="RRM_1"/>
    <property type="match status" value="1"/>
</dbReference>
<keyword evidence="2" id="KW-0805">Transcription regulation</keyword>
<gene>
    <name evidence="12" type="ORF">HID58_082920</name>
</gene>
<dbReference type="Pfam" id="PF02362">
    <property type="entry name" value="B3"/>
    <property type="match status" value="4"/>
</dbReference>
<dbReference type="Proteomes" id="UP000824890">
    <property type="component" value="Unassembled WGS sequence"/>
</dbReference>
<feature type="domain" description="TF-B3" evidence="11">
    <location>
        <begin position="8"/>
        <end position="99"/>
    </location>
</feature>
<dbReference type="InterPro" id="IPR000504">
    <property type="entry name" value="RRM_dom"/>
</dbReference>
<dbReference type="Pfam" id="PF00098">
    <property type="entry name" value="zf-CCHC"/>
    <property type="match status" value="1"/>
</dbReference>
<name>A0ABQ7YDA2_BRANA</name>
<keyword evidence="7" id="KW-0694">RNA-binding</keyword>
<comment type="subcellular location">
    <subcellularLocation>
        <location evidence="1">Nucleus</location>
    </subcellularLocation>
</comment>
<feature type="compositionally biased region" description="Basic and acidic residues" evidence="8">
    <location>
        <begin position="495"/>
        <end position="509"/>
    </location>
</feature>
<dbReference type="Gene3D" id="2.40.330.10">
    <property type="entry name" value="DNA-binding pseudobarrel domain"/>
    <property type="match status" value="5"/>
</dbReference>
<dbReference type="SMART" id="SM00343">
    <property type="entry name" value="ZnF_C2HC"/>
    <property type="match status" value="1"/>
</dbReference>
<evidence type="ECO:0000256" key="5">
    <source>
        <dbReference type="ARBA" id="ARBA00023242"/>
    </source>
</evidence>
<dbReference type="InterPro" id="IPR015300">
    <property type="entry name" value="DNA-bd_pseudobarrel_sf"/>
</dbReference>
<feature type="compositionally biased region" description="Low complexity" evidence="8">
    <location>
        <begin position="858"/>
        <end position="867"/>
    </location>
</feature>
<evidence type="ECO:0000256" key="7">
    <source>
        <dbReference type="PROSITE-ProRule" id="PRU00176"/>
    </source>
</evidence>
<dbReference type="InterPro" id="IPR001878">
    <property type="entry name" value="Znf_CCHC"/>
</dbReference>
<evidence type="ECO:0000256" key="8">
    <source>
        <dbReference type="SAM" id="MobiDB-lite"/>
    </source>
</evidence>
<feature type="compositionally biased region" description="Basic residues" evidence="8">
    <location>
        <begin position="839"/>
        <end position="851"/>
    </location>
</feature>
<dbReference type="CDD" id="cd10017">
    <property type="entry name" value="B3_DNA"/>
    <property type="match status" value="5"/>
</dbReference>
<keyword evidence="6" id="KW-0862">Zinc</keyword>
<dbReference type="InterPro" id="IPR039218">
    <property type="entry name" value="REM_fam"/>
</dbReference>
<dbReference type="Gene3D" id="3.30.70.330">
    <property type="match status" value="1"/>
</dbReference>
<evidence type="ECO:0000259" key="11">
    <source>
        <dbReference type="PROSITE" id="PS50863"/>
    </source>
</evidence>
<dbReference type="SUPFAM" id="SSF101936">
    <property type="entry name" value="DNA-binding pseudobarrel domain"/>
    <property type="match status" value="5"/>
</dbReference>
<dbReference type="PANTHER" id="PTHR31674:SF93">
    <property type="entry name" value="B3 DOMAIN-CONTAINING PROTEIN REM13"/>
    <property type="match status" value="1"/>
</dbReference>
<dbReference type="InterPro" id="IPR012677">
    <property type="entry name" value="Nucleotide-bd_a/b_plait_sf"/>
</dbReference>
<feature type="compositionally biased region" description="Basic and acidic residues" evidence="8">
    <location>
        <begin position="775"/>
        <end position="785"/>
    </location>
</feature>
<evidence type="ECO:0000313" key="13">
    <source>
        <dbReference type="Proteomes" id="UP000824890"/>
    </source>
</evidence>